<dbReference type="Proteomes" id="UP000799118">
    <property type="component" value="Unassembled WGS sequence"/>
</dbReference>
<keyword evidence="2" id="KW-0812">Transmembrane</keyword>
<evidence type="ECO:0000256" key="1">
    <source>
        <dbReference type="SAM" id="MobiDB-lite"/>
    </source>
</evidence>
<dbReference type="Gene3D" id="2.60.120.260">
    <property type="entry name" value="Galactose-binding domain-like"/>
    <property type="match status" value="1"/>
</dbReference>
<feature type="region of interest" description="Disordered" evidence="1">
    <location>
        <begin position="208"/>
        <end position="231"/>
    </location>
</feature>
<accession>A0A6A4HHL4</accession>
<proteinExistence type="predicted"/>
<keyword evidence="2" id="KW-1133">Transmembrane helix</keyword>
<name>A0A6A4HHL4_9AGAR</name>
<organism evidence="3 4">
    <name type="scientific">Gymnopus androsaceus JB14</name>
    <dbReference type="NCBI Taxonomy" id="1447944"/>
    <lineage>
        <taxon>Eukaryota</taxon>
        <taxon>Fungi</taxon>
        <taxon>Dikarya</taxon>
        <taxon>Basidiomycota</taxon>
        <taxon>Agaricomycotina</taxon>
        <taxon>Agaricomycetes</taxon>
        <taxon>Agaricomycetidae</taxon>
        <taxon>Agaricales</taxon>
        <taxon>Marasmiineae</taxon>
        <taxon>Omphalotaceae</taxon>
        <taxon>Gymnopus</taxon>
    </lineage>
</organism>
<evidence type="ECO:0000256" key="2">
    <source>
        <dbReference type="SAM" id="Phobius"/>
    </source>
</evidence>
<sequence>MSIDNETFTSTFVAPSDLPDGTLFRHIPLWSDPPSLPDTPHTLLLNITGAINSTTGVWVDYFVYEVSESTPINDTRFFVDDRDSRIQYGDGWKPIDSNDTVMHTLTGSGAAGSTLSFTFEGTGISVYGALNQSVNREVVQANFAIDNESSVTYSPQPPSSFKFNNLYFNETNLEPGNHTMKVSTLTDATIWIDYLLVTPINATALASSNSTTSTSFPVPSSTTSPAPDSSNRTHIATGAIVGGVIGGVFGLIAGILLVSFFMRRRRRKQYHDAHYIAPCT</sequence>
<keyword evidence="4" id="KW-1185">Reference proteome</keyword>
<feature type="transmembrane region" description="Helical" evidence="2">
    <location>
        <begin position="235"/>
        <end position="261"/>
    </location>
</feature>
<evidence type="ECO:0000313" key="4">
    <source>
        <dbReference type="Proteomes" id="UP000799118"/>
    </source>
</evidence>
<evidence type="ECO:0008006" key="5">
    <source>
        <dbReference type="Google" id="ProtNLM"/>
    </source>
</evidence>
<keyword evidence="2" id="KW-0472">Membrane</keyword>
<dbReference type="EMBL" id="ML769486">
    <property type="protein sequence ID" value="KAE9398222.1"/>
    <property type="molecule type" value="Genomic_DNA"/>
</dbReference>
<dbReference type="OrthoDB" id="3265734at2759"/>
<evidence type="ECO:0000313" key="3">
    <source>
        <dbReference type="EMBL" id="KAE9398222.1"/>
    </source>
</evidence>
<dbReference type="AlphaFoldDB" id="A0A6A4HHL4"/>
<protein>
    <recommendedName>
        <fullName evidence="5">Mid2 domain-containing protein</fullName>
    </recommendedName>
</protein>
<reference evidence="3" key="1">
    <citation type="journal article" date="2019" name="Environ. Microbiol.">
        <title>Fungal ecological strategies reflected in gene transcription - a case study of two litter decomposers.</title>
        <authorList>
            <person name="Barbi F."/>
            <person name="Kohler A."/>
            <person name="Barry K."/>
            <person name="Baskaran P."/>
            <person name="Daum C."/>
            <person name="Fauchery L."/>
            <person name="Ihrmark K."/>
            <person name="Kuo A."/>
            <person name="LaButti K."/>
            <person name="Lipzen A."/>
            <person name="Morin E."/>
            <person name="Grigoriev I.V."/>
            <person name="Henrissat B."/>
            <person name="Lindahl B."/>
            <person name="Martin F."/>
        </authorList>
    </citation>
    <scope>NUCLEOTIDE SEQUENCE</scope>
    <source>
        <strain evidence="3">JB14</strain>
    </source>
</reference>
<gene>
    <name evidence="3" type="ORF">BT96DRAFT_822297</name>
</gene>